<feature type="region of interest" description="Disordered" evidence="3">
    <location>
        <begin position="1108"/>
        <end position="1131"/>
    </location>
</feature>
<accession>A0ABU5PP90</accession>
<dbReference type="RefSeq" id="WP_323078321.1">
    <property type="nucleotide sequence ID" value="NZ_CBCSKM010000009.1"/>
</dbReference>
<evidence type="ECO:0000259" key="5">
    <source>
        <dbReference type="Pfam" id="PF10145"/>
    </source>
</evidence>
<evidence type="ECO:0000256" key="1">
    <source>
        <dbReference type="ARBA" id="ARBA00022612"/>
    </source>
</evidence>
<evidence type="ECO:0000256" key="4">
    <source>
        <dbReference type="SAM" id="Phobius"/>
    </source>
</evidence>
<evidence type="ECO:0000256" key="2">
    <source>
        <dbReference type="SAM" id="Coils"/>
    </source>
</evidence>
<keyword evidence="1" id="KW-1188">Viral release from host cell</keyword>
<sequence length="1351" mass="145970">MSEAVDVGAVRARVIADISGYTTNMDKAKAKAAELGKAGKEASASFSALKGKLAELGMSSAQIDKVTAAIRKANPSLLTKQIADATAEMKRLGATDADIEKVTKELERSAKGAGALTGETKALGAAYSALAVAMGIVITKAIETSKTFEQSMANVKAITEATGRDFEVLRENAIKLGVSTVFSASQSADAMAELGQAGFKTNEIIAAMPGMLSLAAASQTDLATTADITSSALRGFGLEADQAARVADVLAKSAIDTNADVTDLGMALKYVAPVAANMGISIEQAVAAIGELSNAGIKGEMAGTQLRAILLALSSPTKEAAYYMQQLGVSISDSAGNIRPLSEIIGQLQSAFTRLTQAQQADVAATLAGREAASGFITLINEGQAAFDAYTRSLQNAGGTAEEVAGTQMDTLNGAINEMQSALEGAGIAVGDTFAPAIRGVAEEVTKLLAGFNNMNPELRTMIIVFGTVTPLVAGATVAVIALKTAFDTMRAAAAAAGVQMTAFSASIPIIGALSVAVGVLSAGVAGLAARNREAAEAARQFDEAQKKLNETLNASPLSRTTSDIEQMKTDMKTLEQLVNNVRKAEQELAEEYAKPYDIQDAKARKRRKELRDALEEAQDALKAFGVDGVEEASRVMARYTEEINKSTPALLQMNKAEVADLATKNDQITSMEKLSARYKELNALQTLDSAQKQELVDIANALQKQYPELHAQMDKEGRLRIENIDIIDGQISAEKALLSTSLSAELERISAIEKTTEAQRKAVQAQIDNNIALIQSIVAVNKAQADSVLTSPDGLEDEKIYIQAKKRISAANQQAAVLDATLLEAQRARASLQGGNLDYFKGSSGTGIDLTKPEKEKKAKTKKGKSAAELAAEARKKAYQADLATIQFQAEMYDWSTEKQIAAYEKLRKNHAKFLKESVEDRRTLDLQIKRLNEDTIKSQFDFSAEWIKQEERRMEESGKSESDIAKMKLDAWTRVRDRYAKDSEFYKQADEQVYQARKDLTQRTLKLTEDLVKTEKTRIDDVKKRELDAIKKSKEAVLDKYKAEIDAIDELMAKQDQLNADVDYETELREKQARADLLASAVGPEGIQEREDLLKEIERMQLEHERELQKRSLQEQKSALEKERDAQEAEFNREIERTEAQYDALIDAFNAYGGDIKTIEAAIADFRVSESAKANAAILADLDAFVAQYTAKMASVTAANQAADLAEYNANKDAYDAAAARGDRAEMERLRARNQAIRDKYGITQDTGRLQSFATGGIVRGKNGEPVIVQAHAGEMVLNAQQQAVLFEALSGVSTRPVSQPAGAVTQNTYNIDMGAEEIVIEDSATARQFFDERARVVQRLQTEGVKTR</sequence>
<feature type="domain" description="Phage tail tape measure protein" evidence="5">
    <location>
        <begin position="170"/>
        <end position="369"/>
    </location>
</feature>
<feature type="transmembrane region" description="Helical" evidence="4">
    <location>
        <begin position="504"/>
        <end position="530"/>
    </location>
</feature>
<dbReference type="PANTHER" id="PTHR37813:SF1">
    <property type="entry name" value="FELS-2 PROPHAGE PROTEIN"/>
    <property type="match status" value="1"/>
</dbReference>
<name>A0ABU5PP90_9BACL</name>
<keyword evidence="4" id="KW-0812">Transmembrane</keyword>
<proteinExistence type="predicted"/>
<keyword evidence="4" id="KW-0472">Membrane</keyword>
<dbReference type="Pfam" id="PF10145">
    <property type="entry name" value="PhageMin_Tail"/>
    <property type="match status" value="1"/>
</dbReference>
<protein>
    <submittedName>
        <fullName evidence="6">Phage tail tape measure protein</fullName>
    </submittedName>
</protein>
<feature type="coiled-coil region" evidence="2">
    <location>
        <begin position="1026"/>
        <end position="1060"/>
    </location>
</feature>
<dbReference type="PANTHER" id="PTHR37813">
    <property type="entry name" value="FELS-2 PROPHAGE PROTEIN"/>
    <property type="match status" value="1"/>
</dbReference>
<dbReference type="InterPro" id="IPR010090">
    <property type="entry name" value="Phage_tape_meas"/>
</dbReference>
<reference evidence="6 7" key="1">
    <citation type="submission" date="2023-12" db="EMBL/GenBank/DDBJ databases">
        <title>Whole genome sequencing of Paenibacillus phoenicis isolated from the Phoenix Mars Lander spacecraft assembly facility.</title>
        <authorList>
            <person name="Garcia A."/>
            <person name="Venkateswaran K."/>
        </authorList>
    </citation>
    <scope>NUCLEOTIDE SEQUENCE [LARGE SCALE GENOMIC DNA]</scope>
    <source>
        <strain evidence="6 7">3PO2SA</strain>
    </source>
</reference>
<keyword evidence="2" id="KW-0175">Coiled coil</keyword>
<evidence type="ECO:0000313" key="6">
    <source>
        <dbReference type="EMBL" id="MEA3571768.1"/>
    </source>
</evidence>
<gene>
    <name evidence="6" type="ORF">U9M73_17625</name>
</gene>
<feature type="coiled-coil region" evidence="2">
    <location>
        <begin position="528"/>
        <end position="628"/>
    </location>
</feature>
<dbReference type="EMBL" id="JAYERP010000001">
    <property type="protein sequence ID" value="MEA3571768.1"/>
    <property type="molecule type" value="Genomic_DNA"/>
</dbReference>
<organism evidence="6 7">
    <name type="scientific">Paenibacillus phoenicis</name>
    <dbReference type="NCBI Taxonomy" id="554117"/>
    <lineage>
        <taxon>Bacteria</taxon>
        <taxon>Bacillati</taxon>
        <taxon>Bacillota</taxon>
        <taxon>Bacilli</taxon>
        <taxon>Bacillales</taxon>
        <taxon>Paenibacillaceae</taxon>
        <taxon>Paenibacillus</taxon>
    </lineage>
</organism>
<dbReference type="Proteomes" id="UP001292216">
    <property type="component" value="Unassembled WGS sequence"/>
</dbReference>
<keyword evidence="7" id="KW-1185">Reference proteome</keyword>
<keyword evidence="4" id="KW-1133">Transmembrane helix</keyword>
<feature type="transmembrane region" description="Helical" evidence="4">
    <location>
        <begin position="462"/>
        <end position="483"/>
    </location>
</feature>
<evidence type="ECO:0000256" key="3">
    <source>
        <dbReference type="SAM" id="MobiDB-lite"/>
    </source>
</evidence>
<evidence type="ECO:0000313" key="7">
    <source>
        <dbReference type="Proteomes" id="UP001292216"/>
    </source>
</evidence>
<dbReference type="NCBIfam" id="TIGR01760">
    <property type="entry name" value="tape_meas_TP901"/>
    <property type="match status" value="1"/>
</dbReference>
<comment type="caution">
    <text evidence="6">The sequence shown here is derived from an EMBL/GenBank/DDBJ whole genome shotgun (WGS) entry which is preliminary data.</text>
</comment>